<dbReference type="SUPFAM" id="SSF48295">
    <property type="entry name" value="TrpR-like"/>
    <property type="match status" value="1"/>
</dbReference>
<gene>
    <name evidence="2" type="ORF">SOCE836_057670</name>
</gene>
<dbReference type="InterPro" id="IPR010921">
    <property type="entry name" value="Trp_repressor/repl_initiator"/>
</dbReference>
<feature type="region of interest" description="Disordered" evidence="1">
    <location>
        <begin position="486"/>
        <end position="515"/>
    </location>
</feature>
<evidence type="ECO:0000313" key="3">
    <source>
        <dbReference type="Proteomes" id="UP000295497"/>
    </source>
</evidence>
<name>A0A4P2QU14_SORCE</name>
<accession>A0A4P2QU14</accession>
<evidence type="ECO:0000313" key="2">
    <source>
        <dbReference type="EMBL" id="AUX33606.1"/>
    </source>
</evidence>
<dbReference type="AlphaFoldDB" id="A0A4P2QU14"/>
<dbReference type="RefSeq" id="WP_207217498.1">
    <property type="nucleotide sequence ID" value="NZ_CP012672.1"/>
</dbReference>
<dbReference type="GO" id="GO:0043565">
    <property type="term" value="F:sequence-specific DNA binding"/>
    <property type="evidence" value="ECO:0007669"/>
    <property type="project" value="InterPro"/>
</dbReference>
<evidence type="ECO:0000256" key="1">
    <source>
        <dbReference type="SAM" id="MobiDB-lite"/>
    </source>
</evidence>
<proteinExistence type="predicted"/>
<feature type="compositionally biased region" description="Pro residues" evidence="1">
    <location>
        <begin position="496"/>
        <end position="505"/>
    </location>
</feature>
<dbReference type="Proteomes" id="UP000295497">
    <property type="component" value="Chromosome"/>
</dbReference>
<organism evidence="2 3">
    <name type="scientific">Sorangium cellulosum</name>
    <name type="common">Polyangium cellulosum</name>
    <dbReference type="NCBI Taxonomy" id="56"/>
    <lineage>
        <taxon>Bacteria</taxon>
        <taxon>Pseudomonadati</taxon>
        <taxon>Myxococcota</taxon>
        <taxon>Polyangia</taxon>
        <taxon>Polyangiales</taxon>
        <taxon>Polyangiaceae</taxon>
        <taxon>Sorangium</taxon>
    </lineage>
</organism>
<dbReference type="EMBL" id="CP012672">
    <property type="protein sequence ID" value="AUX33606.1"/>
    <property type="molecule type" value="Genomic_DNA"/>
</dbReference>
<protein>
    <recommendedName>
        <fullName evidence="4">Gingipain domain-containing protein</fullName>
    </recommendedName>
</protein>
<reference evidence="2 3" key="1">
    <citation type="submission" date="2015-09" db="EMBL/GenBank/DDBJ databases">
        <title>Sorangium comparison.</title>
        <authorList>
            <person name="Zaburannyi N."/>
            <person name="Bunk B."/>
            <person name="Overmann J."/>
            <person name="Mueller R."/>
        </authorList>
    </citation>
    <scope>NUCLEOTIDE SEQUENCE [LARGE SCALE GENOMIC DNA]</scope>
    <source>
        <strain evidence="2 3">So ce836</strain>
    </source>
</reference>
<evidence type="ECO:0008006" key="4">
    <source>
        <dbReference type="Google" id="ProtNLM"/>
    </source>
</evidence>
<sequence length="563" mass="60690">MSDIELLLCHADDQRPVLEEGLPLESAADEPQPGGEELIHDFADFSDDPNDLSLQRWSVIAPEGPAGDALLALVEPLIRKREQDQGAPVVPYRVPAGMDADAAIRWSKSVYHDESVALEDLPRYLLVLGDLDEVSLELQQAMASEALVGRLVSRSAAGYAAYVDKLLSSERAPSREARARALFFTAQDGTAATTIGHRALVAPSVARCRDTRQRGGFKARDIEEIGYDGAEAARSALLEQLGRPEPSMLFTMSHGLGAPRRGWTSADEQRAVQGAMSLGSGVRIAAEDLGDRPFLPGGIWFFLACYGGGTPAASAYHHWLARLRDAGGFGGRVDGVLAGLPRPGDRPFIAALPQAALASPRGPLAVMAHIDLAWTYSFQDMGPDGKDRASRFEGVFSSLVKGARVGNSYNELLRYLGNANHELAAMYNQEARAETAGTPLAPDQGRAKRRANLWMLREDLAGYVLLGDPAARLAIDRDRGAVKATPAPAEVRSPVPQLPAAPPAPAAGRARDAARMQRAVHEKILGEEGDRKIAERYGITREELQRWYDAYCEAGLEALGELP</sequence>